<organism evidence="1 2">
    <name type="scientific">Hymenoscyphus fraxineus</name>
    <dbReference type="NCBI Taxonomy" id="746836"/>
    <lineage>
        <taxon>Eukaryota</taxon>
        <taxon>Fungi</taxon>
        <taxon>Dikarya</taxon>
        <taxon>Ascomycota</taxon>
        <taxon>Pezizomycotina</taxon>
        <taxon>Leotiomycetes</taxon>
        <taxon>Helotiales</taxon>
        <taxon>Helotiaceae</taxon>
        <taxon>Hymenoscyphus</taxon>
    </lineage>
</organism>
<comment type="caution">
    <text evidence="1">The sequence shown here is derived from an EMBL/GenBank/DDBJ whole genome shotgun (WGS) entry which is preliminary data.</text>
</comment>
<protein>
    <submittedName>
        <fullName evidence="1">Uncharacterized protein</fullName>
    </submittedName>
</protein>
<proteinExistence type="predicted"/>
<dbReference type="AlphaFoldDB" id="A0A9N9L1T0"/>
<dbReference type="EMBL" id="CAJVRL010000071">
    <property type="protein sequence ID" value="CAG8956623.1"/>
    <property type="molecule type" value="Genomic_DNA"/>
</dbReference>
<keyword evidence="2" id="KW-1185">Reference proteome</keyword>
<name>A0A9N9L1T0_9HELO</name>
<accession>A0A9N9L1T0</accession>
<sequence>MTYCILEQDRGLTPIHSLAVVAIAREDNDVKFHMIEQPFSKPREPLVNNYHVDIMLIYKLTQKGRQTRALASGAWDLPGGTWRAWLEAAR</sequence>
<dbReference type="Proteomes" id="UP000696280">
    <property type="component" value="Unassembled WGS sequence"/>
</dbReference>
<gene>
    <name evidence="1" type="ORF">HYFRA_00011934</name>
</gene>
<reference evidence="1" key="1">
    <citation type="submission" date="2021-07" db="EMBL/GenBank/DDBJ databases">
        <authorList>
            <person name="Durling M."/>
        </authorList>
    </citation>
    <scope>NUCLEOTIDE SEQUENCE</scope>
</reference>
<evidence type="ECO:0000313" key="1">
    <source>
        <dbReference type="EMBL" id="CAG8956623.1"/>
    </source>
</evidence>
<evidence type="ECO:0000313" key="2">
    <source>
        <dbReference type="Proteomes" id="UP000696280"/>
    </source>
</evidence>